<name>A0ABR2LUP7_9ASPA</name>
<accession>A0ABR2LUP7</accession>
<gene>
    <name evidence="1" type="ORF">KSP40_PGU015715</name>
</gene>
<proteinExistence type="predicted"/>
<dbReference type="EMBL" id="JBBWWR010000015">
    <property type="protein sequence ID" value="KAK8950582.1"/>
    <property type="molecule type" value="Genomic_DNA"/>
</dbReference>
<keyword evidence="2" id="KW-1185">Reference proteome</keyword>
<reference evidence="1 2" key="1">
    <citation type="journal article" date="2022" name="Nat. Plants">
        <title>Genomes of leafy and leafless Platanthera orchids illuminate the evolution of mycoheterotrophy.</title>
        <authorList>
            <person name="Li M.H."/>
            <person name="Liu K.W."/>
            <person name="Li Z."/>
            <person name="Lu H.C."/>
            <person name="Ye Q.L."/>
            <person name="Zhang D."/>
            <person name="Wang J.Y."/>
            <person name="Li Y.F."/>
            <person name="Zhong Z.M."/>
            <person name="Liu X."/>
            <person name="Yu X."/>
            <person name="Liu D.K."/>
            <person name="Tu X.D."/>
            <person name="Liu B."/>
            <person name="Hao Y."/>
            <person name="Liao X.Y."/>
            <person name="Jiang Y.T."/>
            <person name="Sun W.H."/>
            <person name="Chen J."/>
            <person name="Chen Y.Q."/>
            <person name="Ai Y."/>
            <person name="Zhai J.W."/>
            <person name="Wu S.S."/>
            <person name="Zhou Z."/>
            <person name="Hsiao Y.Y."/>
            <person name="Wu W.L."/>
            <person name="Chen Y.Y."/>
            <person name="Lin Y.F."/>
            <person name="Hsu J.L."/>
            <person name="Li C.Y."/>
            <person name="Wang Z.W."/>
            <person name="Zhao X."/>
            <person name="Zhong W.Y."/>
            <person name="Ma X.K."/>
            <person name="Ma L."/>
            <person name="Huang J."/>
            <person name="Chen G.Z."/>
            <person name="Huang M.Z."/>
            <person name="Huang L."/>
            <person name="Peng D.H."/>
            <person name="Luo Y.B."/>
            <person name="Zou S.Q."/>
            <person name="Chen S.P."/>
            <person name="Lan S."/>
            <person name="Tsai W.C."/>
            <person name="Van de Peer Y."/>
            <person name="Liu Z.J."/>
        </authorList>
    </citation>
    <scope>NUCLEOTIDE SEQUENCE [LARGE SCALE GENOMIC DNA]</scope>
    <source>
        <strain evidence="1">Lor288</strain>
    </source>
</reference>
<protein>
    <submittedName>
        <fullName evidence="1">Uncharacterized protein</fullName>
    </submittedName>
</protein>
<evidence type="ECO:0000313" key="2">
    <source>
        <dbReference type="Proteomes" id="UP001412067"/>
    </source>
</evidence>
<sequence length="55" mass="5833">MIALCHFVTGVAALNYLLSGDTLKAGQSLSEASRSLPRPIAVAKAPYLTQLNFRG</sequence>
<organism evidence="1 2">
    <name type="scientific">Platanthera guangdongensis</name>
    <dbReference type="NCBI Taxonomy" id="2320717"/>
    <lineage>
        <taxon>Eukaryota</taxon>
        <taxon>Viridiplantae</taxon>
        <taxon>Streptophyta</taxon>
        <taxon>Embryophyta</taxon>
        <taxon>Tracheophyta</taxon>
        <taxon>Spermatophyta</taxon>
        <taxon>Magnoliopsida</taxon>
        <taxon>Liliopsida</taxon>
        <taxon>Asparagales</taxon>
        <taxon>Orchidaceae</taxon>
        <taxon>Orchidoideae</taxon>
        <taxon>Orchideae</taxon>
        <taxon>Orchidinae</taxon>
        <taxon>Platanthera</taxon>
    </lineage>
</organism>
<dbReference type="Proteomes" id="UP001412067">
    <property type="component" value="Unassembled WGS sequence"/>
</dbReference>
<evidence type="ECO:0000313" key="1">
    <source>
        <dbReference type="EMBL" id="KAK8950582.1"/>
    </source>
</evidence>
<comment type="caution">
    <text evidence="1">The sequence shown here is derived from an EMBL/GenBank/DDBJ whole genome shotgun (WGS) entry which is preliminary data.</text>
</comment>